<evidence type="ECO:0008006" key="4">
    <source>
        <dbReference type="Google" id="ProtNLM"/>
    </source>
</evidence>
<proteinExistence type="inferred from homology"/>
<gene>
    <name evidence="2" type="ORF">WJX75_001859</name>
</gene>
<protein>
    <recommendedName>
        <fullName evidence="4">S-adenosyl-L-methionine-dependent methyltransferase</fullName>
    </recommendedName>
</protein>
<dbReference type="PANTHER" id="PTHR43832">
    <property type="match status" value="1"/>
</dbReference>
<dbReference type="Proteomes" id="UP001491310">
    <property type="component" value="Unassembled WGS sequence"/>
</dbReference>
<dbReference type="PANTHER" id="PTHR43832:SF1">
    <property type="entry name" value="S-ADENOSYL-L-METHIONINE-DEPENDENT METHYLTRANSFERASES SUPERFAMILY PROTEIN"/>
    <property type="match status" value="1"/>
</dbReference>
<evidence type="ECO:0000256" key="1">
    <source>
        <dbReference type="ARBA" id="ARBA00010815"/>
    </source>
</evidence>
<dbReference type="EMBL" id="JALJOT010000002">
    <property type="protein sequence ID" value="KAK9917206.1"/>
    <property type="molecule type" value="Genomic_DNA"/>
</dbReference>
<dbReference type="InterPro" id="IPR029063">
    <property type="entry name" value="SAM-dependent_MTases_sf"/>
</dbReference>
<name>A0ABR2YZV5_9CHLO</name>
<evidence type="ECO:0000313" key="2">
    <source>
        <dbReference type="EMBL" id="KAK9917206.1"/>
    </source>
</evidence>
<dbReference type="SUPFAM" id="SSF53335">
    <property type="entry name" value="S-adenosyl-L-methionine-dependent methyltransferases"/>
    <property type="match status" value="1"/>
</dbReference>
<organism evidence="2 3">
    <name type="scientific">Coccomyxa subellipsoidea</name>
    <dbReference type="NCBI Taxonomy" id="248742"/>
    <lineage>
        <taxon>Eukaryota</taxon>
        <taxon>Viridiplantae</taxon>
        <taxon>Chlorophyta</taxon>
        <taxon>core chlorophytes</taxon>
        <taxon>Trebouxiophyceae</taxon>
        <taxon>Trebouxiophyceae incertae sedis</taxon>
        <taxon>Coccomyxaceae</taxon>
        <taxon>Coccomyxa</taxon>
    </lineage>
</organism>
<dbReference type="CDD" id="cd02440">
    <property type="entry name" value="AdoMet_MTases"/>
    <property type="match status" value="1"/>
</dbReference>
<comment type="caution">
    <text evidence="2">The sequence shown here is derived from an EMBL/GenBank/DDBJ whole genome shotgun (WGS) entry which is preliminary data.</text>
</comment>
<dbReference type="Gene3D" id="3.40.50.150">
    <property type="entry name" value="Vaccinia Virus protein VP39"/>
    <property type="match status" value="1"/>
</dbReference>
<accession>A0ABR2YZV5</accession>
<keyword evidence="3" id="KW-1185">Reference proteome</keyword>
<reference evidence="2 3" key="1">
    <citation type="journal article" date="2024" name="Nat. Commun.">
        <title>Phylogenomics reveals the evolutionary origins of lichenization in chlorophyte algae.</title>
        <authorList>
            <person name="Puginier C."/>
            <person name="Libourel C."/>
            <person name="Otte J."/>
            <person name="Skaloud P."/>
            <person name="Haon M."/>
            <person name="Grisel S."/>
            <person name="Petersen M."/>
            <person name="Berrin J.G."/>
            <person name="Delaux P.M."/>
            <person name="Dal Grande F."/>
            <person name="Keller J."/>
        </authorList>
    </citation>
    <scope>NUCLEOTIDE SEQUENCE [LARGE SCALE GENOMIC DNA]</scope>
    <source>
        <strain evidence="2 3">SAG 216-7</strain>
    </source>
</reference>
<comment type="similarity">
    <text evidence="1">Belongs to the CFA/CMAS family.</text>
</comment>
<sequence length="339" mass="39214">MQAVERDLVPDFLIRRGIRYLLSQRVEDARQGGVEEQEKRKQAFVNELKSLPIAVQTIKANEQHYEVPTEYFLLVLGKHLKYSSCLYPSSSSTLDEAEEAMLGLCCERAQLADGQAILELGCGWGSMCLYMAAKYPSSSITAVSNSSTQKALIDERAKERGLSNLTVITADVVTFDTKQKFDKVVSIEMFEHMKNYQALLKKISRWLKPGGQLFVHIFTHKSLAYHFEVKGEDDWMAKYFFTGGTMPSADLLHHFQDDLALQQQWAVNGTHYSRTLEDWLQRQDRQRAAILPIMKKTYGESQGLRWWVYWRLFYLACSELFNYNAGEEWFVSHYLFKKH</sequence>
<dbReference type="Pfam" id="PF02353">
    <property type="entry name" value="CMAS"/>
    <property type="match status" value="1"/>
</dbReference>
<evidence type="ECO:0000313" key="3">
    <source>
        <dbReference type="Proteomes" id="UP001491310"/>
    </source>
</evidence>